<dbReference type="InterPro" id="IPR029039">
    <property type="entry name" value="Flavoprotein-like_sf"/>
</dbReference>
<keyword evidence="5" id="KW-1133">Transmembrane helix</keyword>
<gene>
    <name evidence="7" type="ORF">BWK62_01610</name>
</gene>
<organism evidence="7 8">
    <name type="scientific">Flavobacterium columnare</name>
    <dbReference type="NCBI Taxonomy" id="996"/>
    <lineage>
        <taxon>Bacteria</taxon>
        <taxon>Pseudomonadati</taxon>
        <taxon>Bacteroidota</taxon>
        <taxon>Flavobacteriia</taxon>
        <taxon>Flavobacteriales</taxon>
        <taxon>Flavobacteriaceae</taxon>
        <taxon>Flavobacterium</taxon>
    </lineage>
</organism>
<evidence type="ECO:0000256" key="2">
    <source>
        <dbReference type="ARBA" id="ARBA00022630"/>
    </source>
</evidence>
<accession>A0A246GE31</accession>
<dbReference type="PANTHER" id="PTHR19384">
    <property type="entry name" value="NITRIC OXIDE SYNTHASE-RELATED"/>
    <property type="match status" value="1"/>
</dbReference>
<dbReference type="Pfam" id="PF00258">
    <property type="entry name" value="Flavodoxin_1"/>
    <property type="match status" value="1"/>
</dbReference>
<feature type="transmembrane region" description="Helical" evidence="5">
    <location>
        <begin position="131"/>
        <end position="152"/>
    </location>
</feature>
<evidence type="ECO:0000256" key="5">
    <source>
        <dbReference type="SAM" id="Phobius"/>
    </source>
</evidence>
<dbReference type="InterPro" id="IPR005625">
    <property type="entry name" value="PepSY-ass_TM"/>
</dbReference>
<comment type="cofactor">
    <cofactor evidence="1">
        <name>FMN</name>
        <dbReference type="ChEBI" id="CHEBI:58210"/>
    </cofactor>
</comment>
<dbReference type="InterPro" id="IPR001709">
    <property type="entry name" value="Flavoprot_Pyr_Nucl_cyt_Rdtase"/>
</dbReference>
<name>A0A246GE31_9FLAO</name>
<reference evidence="7 8" key="1">
    <citation type="journal article" date="2017" name="Infect. Genet. Evol.">
        <title>Comparative genome analysis of fish pathogen Flavobacterium columnare reveals extensive sequence diversity within the species.</title>
        <authorList>
            <person name="Kayansamruaj P."/>
            <person name="Dong H.T."/>
            <person name="Hirono I."/>
            <person name="Kondo H."/>
            <person name="Senapin S."/>
            <person name="Rodkhum C."/>
        </authorList>
    </citation>
    <scope>NUCLEOTIDE SEQUENCE [LARGE SCALE GENOMIC DNA]</scope>
    <source>
        <strain evidence="7 8">1214</strain>
    </source>
</reference>
<dbReference type="GO" id="GO:0016491">
    <property type="term" value="F:oxidoreductase activity"/>
    <property type="evidence" value="ECO:0007669"/>
    <property type="project" value="InterPro"/>
</dbReference>
<sequence>MTLSIWRWAHFTLAIITAVFLVIASVTGAILAIDSISQEIPSSYKASNFENIHLDHVIDLVKKEFIEVNELTVTPSHTVIVKGLDDQANEVNAYINPNTGKIIGNLKKQSEWIKWITSLHRSLFLHQTGRIILGINAFLLFIITCTGIILLLKRQNGFKGFIKKIKKDHWYSYLHVLLSRWMIIPIWIIALTGTFLTIYNLNVFEKKTVINHKSIISKKPISERQIKDFPIFKTLLLSDVQKIEFPFTDEVEEHFTLKLNDREILVNQWDGSILSEVEISKWIRLEKLSLDLHTGRGTILWSLILLVTVMSILFFITSGFIISYKRLRYKEVNKYPLVDSELIILVGSENGNTMRFATTVHRQFLKQGIKSFITSINQYQVFPSAHTILVFTSTYGDGNAPSNAYHFEELLLKYKQLTMIKTAVVGFGSSQYVNFCGYAKKVEQLLKKQTWNQTLLDLHTIDQQSMVNWLQWISSWNAVSNNHLSTLENSYLNKEKEGILFKVIAKTEVENNCSNFILILSPLKKNKYQSGDLLAIYPELSSKERLYSIGKIDDTIQLMVKLHSNGLGSGFLYQLKEGQVLRGIILRNPKFYLPQDKKVIMIANGTGIAPFMGMIAESVTKHSLYLYAGFREESTFVKKLQDQAEGYKKQGKLEQFRFAFSRTGNRYHVTDLVNQDLEFILKLLQEGNVLMICGSIAMLKDIEELLENYIIKQTADDLNFYKSKGQILTDCY</sequence>
<keyword evidence="5" id="KW-0812">Transmembrane</keyword>
<dbReference type="Gene3D" id="3.40.50.80">
    <property type="entry name" value="Nucleotide-binding domain of ferredoxin-NADP reductase (FNR) module"/>
    <property type="match status" value="1"/>
</dbReference>
<evidence type="ECO:0000256" key="4">
    <source>
        <dbReference type="ARBA" id="ARBA00023192"/>
    </source>
</evidence>
<evidence type="ECO:0000313" key="7">
    <source>
        <dbReference type="EMBL" id="OWP79645.1"/>
    </source>
</evidence>
<keyword evidence="4" id="KW-0028">Amino-acid biosynthesis</keyword>
<proteinExistence type="predicted"/>
<feature type="transmembrane region" description="Helical" evidence="5">
    <location>
        <begin position="12"/>
        <end position="33"/>
    </location>
</feature>
<dbReference type="GO" id="GO:0019344">
    <property type="term" value="P:cysteine biosynthetic process"/>
    <property type="evidence" value="ECO:0007669"/>
    <property type="project" value="UniProtKB-KW"/>
</dbReference>
<dbReference type="Proteomes" id="UP000198034">
    <property type="component" value="Unassembled WGS sequence"/>
</dbReference>
<feature type="transmembrane region" description="Helical" evidence="5">
    <location>
        <begin position="299"/>
        <end position="324"/>
    </location>
</feature>
<dbReference type="PRINTS" id="PR00371">
    <property type="entry name" value="FPNCR"/>
</dbReference>
<dbReference type="Pfam" id="PF03929">
    <property type="entry name" value="PepSY_TM"/>
    <property type="match status" value="1"/>
</dbReference>
<dbReference type="InterPro" id="IPR017938">
    <property type="entry name" value="Riboflavin_synthase-like_b-brl"/>
</dbReference>
<comment type="caution">
    <text evidence="7">The sequence shown here is derived from an EMBL/GenBank/DDBJ whole genome shotgun (WGS) entry which is preliminary data.</text>
</comment>
<dbReference type="SUPFAM" id="SSF52218">
    <property type="entry name" value="Flavoproteins"/>
    <property type="match status" value="1"/>
</dbReference>
<dbReference type="InterPro" id="IPR001433">
    <property type="entry name" value="OxRdtase_FAD/NAD-bd"/>
</dbReference>
<dbReference type="SUPFAM" id="SSF52343">
    <property type="entry name" value="Ferredoxin reductase-like, C-terminal NADP-linked domain"/>
    <property type="match status" value="1"/>
</dbReference>
<dbReference type="SUPFAM" id="SSF63380">
    <property type="entry name" value="Riboflavin synthase domain-like"/>
    <property type="match status" value="1"/>
</dbReference>
<keyword evidence="2" id="KW-0285">Flavoprotein</keyword>
<evidence type="ECO:0000256" key="3">
    <source>
        <dbReference type="ARBA" id="ARBA00022643"/>
    </source>
</evidence>
<protein>
    <recommendedName>
        <fullName evidence="6">Flavodoxin-like domain-containing protein</fullName>
    </recommendedName>
</protein>
<keyword evidence="4" id="KW-0198">Cysteine biosynthesis</keyword>
<feature type="transmembrane region" description="Helical" evidence="5">
    <location>
        <begin position="173"/>
        <end position="199"/>
    </location>
</feature>
<dbReference type="GO" id="GO:0005829">
    <property type="term" value="C:cytosol"/>
    <property type="evidence" value="ECO:0007669"/>
    <property type="project" value="TreeGrafter"/>
</dbReference>
<evidence type="ECO:0000313" key="8">
    <source>
        <dbReference type="Proteomes" id="UP000198034"/>
    </source>
</evidence>
<feature type="domain" description="Flavodoxin-like" evidence="6">
    <location>
        <begin position="342"/>
        <end position="474"/>
    </location>
</feature>
<keyword evidence="5" id="KW-0472">Membrane</keyword>
<dbReference type="EMBL" id="MTCY01000002">
    <property type="protein sequence ID" value="OWP79645.1"/>
    <property type="molecule type" value="Genomic_DNA"/>
</dbReference>
<dbReference type="InterPro" id="IPR008254">
    <property type="entry name" value="Flavodoxin/NO_synth"/>
</dbReference>
<dbReference type="AlphaFoldDB" id="A0A246GE31"/>
<evidence type="ECO:0000256" key="1">
    <source>
        <dbReference type="ARBA" id="ARBA00001917"/>
    </source>
</evidence>
<dbReference type="GO" id="GO:0010181">
    <property type="term" value="F:FMN binding"/>
    <property type="evidence" value="ECO:0007669"/>
    <property type="project" value="InterPro"/>
</dbReference>
<dbReference type="Gene3D" id="3.40.50.360">
    <property type="match status" value="1"/>
</dbReference>
<dbReference type="Pfam" id="PF00175">
    <property type="entry name" value="NAD_binding_1"/>
    <property type="match status" value="1"/>
</dbReference>
<dbReference type="PROSITE" id="PS50902">
    <property type="entry name" value="FLAVODOXIN_LIKE"/>
    <property type="match status" value="1"/>
</dbReference>
<dbReference type="GO" id="GO:0050660">
    <property type="term" value="F:flavin adenine dinucleotide binding"/>
    <property type="evidence" value="ECO:0007669"/>
    <property type="project" value="TreeGrafter"/>
</dbReference>
<dbReference type="PANTHER" id="PTHR19384:SF128">
    <property type="entry name" value="NADPH OXIDOREDUCTASE A"/>
    <property type="match status" value="1"/>
</dbReference>
<evidence type="ECO:0000259" key="6">
    <source>
        <dbReference type="PROSITE" id="PS50902"/>
    </source>
</evidence>
<keyword evidence="3" id="KW-0288">FMN</keyword>
<dbReference type="InterPro" id="IPR039261">
    <property type="entry name" value="FNR_nucleotide-bd"/>
</dbReference>